<dbReference type="AlphaFoldDB" id="A0AAW0MYG4"/>
<feature type="compositionally biased region" description="Low complexity" evidence="1">
    <location>
        <begin position="135"/>
        <end position="152"/>
    </location>
</feature>
<sequence length="245" mass="26548">MEANNHFNYGSHSSANSGLKLSSGESSYTNGSSTSFPQQGKNLNGELNVNGISTVVGSGVPGSQQQTASYSHLSNLHQSSRGYEYLWGVHPQYSPLGSPHGHQKQPSAGLGSLTIRAVDSIIKCPHNLYGAYQSQAHHQQQTAQTSAAQQLHAQRRPLHPQQQHYSLMPNGMPYYQQQQLQPQNHAPILPTIGQSYTPPRGSSLPVSSPPVRSPSLKTVSRLSGPAETEVLTHTTQDHPLLYKVC</sequence>
<evidence type="ECO:0000256" key="1">
    <source>
        <dbReference type="SAM" id="MobiDB-lite"/>
    </source>
</evidence>
<feature type="region of interest" description="Disordered" evidence="1">
    <location>
        <begin position="1"/>
        <end position="44"/>
    </location>
</feature>
<dbReference type="Proteomes" id="UP001460270">
    <property type="component" value="Unassembled WGS sequence"/>
</dbReference>
<name>A0AAW0MYG4_9GOBI</name>
<evidence type="ECO:0000313" key="3">
    <source>
        <dbReference type="Proteomes" id="UP001460270"/>
    </source>
</evidence>
<feature type="compositionally biased region" description="Polar residues" evidence="1">
    <location>
        <begin position="1"/>
        <end position="20"/>
    </location>
</feature>
<comment type="caution">
    <text evidence="2">The sequence shown here is derived from an EMBL/GenBank/DDBJ whole genome shotgun (WGS) entry which is preliminary data.</text>
</comment>
<keyword evidence="3" id="KW-1185">Reference proteome</keyword>
<reference evidence="3" key="1">
    <citation type="submission" date="2024-04" db="EMBL/GenBank/DDBJ databases">
        <title>Salinicola lusitanus LLJ914,a marine bacterium isolated from the Okinawa Trough.</title>
        <authorList>
            <person name="Li J."/>
        </authorList>
    </citation>
    <scope>NUCLEOTIDE SEQUENCE [LARGE SCALE GENOMIC DNA]</scope>
</reference>
<evidence type="ECO:0000313" key="2">
    <source>
        <dbReference type="EMBL" id="KAK7881661.1"/>
    </source>
</evidence>
<feature type="region of interest" description="Disordered" evidence="1">
    <location>
        <begin position="188"/>
        <end position="224"/>
    </location>
</feature>
<protein>
    <submittedName>
        <fullName evidence="2">Uncharacterized protein</fullName>
    </submittedName>
</protein>
<feature type="compositionally biased region" description="Low complexity" evidence="1">
    <location>
        <begin position="22"/>
        <end position="35"/>
    </location>
</feature>
<organism evidence="2 3">
    <name type="scientific">Mugilogobius chulae</name>
    <name type="common">yellowstripe goby</name>
    <dbReference type="NCBI Taxonomy" id="88201"/>
    <lineage>
        <taxon>Eukaryota</taxon>
        <taxon>Metazoa</taxon>
        <taxon>Chordata</taxon>
        <taxon>Craniata</taxon>
        <taxon>Vertebrata</taxon>
        <taxon>Euteleostomi</taxon>
        <taxon>Actinopterygii</taxon>
        <taxon>Neopterygii</taxon>
        <taxon>Teleostei</taxon>
        <taxon>Neoteleostei</taxon>
        <taxon>Acanthomorphata</taxon>
        <taxon>Gobiaria</taxon>
        <taxon>Gobiiformes</taxon>
        <taxon>Gobioidei</taxon>
        <taxon>Gobiidae</taxon>
        <taxon>Gobionellinae</taxon>
        <taxon>Mugilogobius</taxon>
    </lineage>
</organism>
<proteinExistence type="predicted"/>
<gene>
    <name evidence="2" type="ORF">WMY93_030070</name>
</gene>
<accession>A0AAW0MYG4</accession>
<dbReference type="EMBL" id="JBBPFD010000022">
    <property type="protein sequence ID" value="KAK7881661.1"/>
    <property type="molecule type" value="Genomic_DNA"/>
</dbReference>
<feature type="region of interest" description="Disordered" evidence="1">
    <location>
        <begin position="135"/>
        <end position="169"/>
    </location>
</feature>